<dbReference type="AlphaFoldDB" id="A0A1X9NMY7"/>
<organism evidence="1 2">
    <name type="scientific">Oceanicoccus sagamiensis</name>
    <dbReference type="NCBI Taxonomy" id="716816"/>
    <lineage>
        <taxon>Bacteria</taxon>
        <taxon>Pseudomonadati</taxon>
        <taxon>Pseudomonadota</taxon>
        <taxon>Gammaproteobacteria</taxon>
        <taxon>Cellvibrionales</taxon>
        <taxon>Spongiibacteraceae</taxon>
        <taxon>Oceanicoccus</taxon>
    </lineage>
</organism>
<dbReference type="Gene3D" id="3.40.50.300">
    <property type="entry name" value="P-loop containing nucleotide triphosphate hydrolases"/>
    <property type="match status" value="1"/>
</dbReference>
<accession>A0A1X9NMY7</accession>
<name>A0A1X9NMY7_9GAMM</name>
<dbReference type="InterPro" id="IPR027417">
    <property type="entry name" value="P-loop_NTPase"/>
</dbReference>
<dbReference type="Proteomes" id="UP000193450">
    <property type="component" value="Chromosome"/>
</dbReference>
<dbReference type="KEGG" id="osg:BST96_19765"/>
<protein>
    <submittedName>
        <fullName evidence="1">Uncharacterized protein</fullName>
    </submittedName>
</protein>
<proteinExistence type="predicted"/>
<evidence type="ECO:0000313" key="1">
    <source>
        <dbReference type="EMBL" id="ARN76137.1"/>
    </source>
</evidence>
<reference evidence="1 2" key="1">
    <citation type="submission" date="2016-11" db="EMBL/GenBank/DDBJ databases">
        <title>Trade-off between light-utilization and light-protection in marine flavobacteria.</title>
        <authorList>
            <person name="Kumagai Y."/>
        </authorList>
    </citation>
    <scope>NUCLEOTIDE SEQUENCE [LARGE SCALE GENOMIC DNA]</scope>
    <source>
        <strain evidence="1 2">NBRC 107125</strain>
    </source>
</reference>
<gene>
    <name evidence="1" type="ORF">BST96_19765</name>
</gene>
<dbReference type="EMBL" id="CP019343">
    <property type="protein sequence ID" value="ARN76137.1"/>
    <property type="molecule type" value="Genomic_DNA"/>
</dbReference>
<sequence>MPHWCLLLPRGWRNMKGRSLAEIAGFQWQSCNDAILNELEKISSKKWTTISHQELTSNTKATVTQLSNFIGNHIDEHFDEYISHELPLSSTTITAPKKDKWMRHKNEIEALLPGLQKTTDRINAL</sequence>
<evidence type="ECO:0000313" key="2">
    <source>
        <dbReference type="Proteomes" id="UP000193450"/>
    </source>
</evidence>
<keyword evidence="2" id="KW-1185">Reference proteome</keyword>
<dbReference type="STRING" id="716816.BST96_19765"/>